<dbReference type="AlphaFoldDB" id="A0AAV3R6X1"/>
<protein>
    <submittedName>
        <fullName evidence="1">Glycosyltransferase</fullName>
    </submittedName>
</protein>
<evidence type="ECO:0000313" key="1">
    <source>
        <dbReference type="EMBL" id="GAA0172045.1"/>
    </source>
</evidence>
<comment type="caution">
    <text evidence="1">The sequence shown here is derived from an EMBL/GenBank/DDBJ whole genome shotgun (WGS) entry which is preliminary data.</text>
</comment>
<gene>
    <name evidence="1" type="ORF">LIER_43917</name>
</gene>
<name>A0AAV3R6X1_LITER</name>
<dbReference type="Proteomes" id="UP001454036">
    <property type="component" value="Unassembled WGS sequence"/>
</dbReference>
<proteinExistence type="predicted"/>
<keyword evidence="2" id="KW-1185">Reference proteome</keyword>
<organism evidence="1 2">
    <name type="scientific">Lithospermum erythrorhizon</name>
    <name type="common">Purple gromwell</name>
    <name type="synonym">Lithospermum officinale var. erythrorhizon</name>
    <dbReference type="NCBI Taxonomy" id="34254"/>
    <lineage>
        <taxon>Eukaryota</taxon>
        <taxon>Viridiplantae</taxon>
        <taxon>Streptophyta</taxon>
        <taxon>Embryophyta</taxon>
        <taxon>Tracheophyta</taxon>
        <taxon>Spermatophyta</taxon>
        <taxon>Magnoliopsida</taxon>
        <taxon>eudicotyledons</taxon>
        <taxon>Gunneridae</taxon>
        <taxon>Pentapetalae</taxon>
        <taxon>asterids</taxon>
        <taxon>lamiids</taxon>
        <taxon>Boraginales</taxon>
        <taxon>Boraginaceae</taxon>
        <taxon>Boraginoideae</taxon>
        <taxon>Lithospermeae</taxon>
        <taxon>Lithospermum</taxon>
    </lineage>
</organism>
<dbReference type="EMBL" id="BAABME010041208">
    <property type="protein sequence ID" value="GAA0172045.1"/>
    <property type="molecule type" value="Genomic_DNA"/>
</dbReference>
<evidence type="ECO:0000313" key="2">
    <source>
        <dbReference type="Proteomes" id="UP001454036"/>
    </source>
</evidence>
<reference evidence="1 2" key="1">
    <citation type="submission" date="2024-01" db="EMBL/GenBank/DDBJ databases">
        <title>The complete chloroplast genome sequence of Lithospermum erythrorhizon: insights into the phylogenetic relationship among Boraginaceae species and the maternal lineages of purple gromwells.</title>
        <authorList>
            <person name="Okada T."/>
            <person name="Watanabe K."/>
        </authorList>
    </citation>
    <scope>NUCLEOTIDE SEQUENCE [LARGE SCALE GENOMIC DNA]</scope>
</reference>
<accession>A0AAV3R6X1</accession>
<sequence>MDPFVHYMSGMGYLVSWDIAEWIRESDIPKDHRIGPEDKLFGEWLRDGRRAKNRYNAKWSMYNLPEPATQCTHELWPDTVAVHQLKNQDKWVRTLNYFNVTKALKSSKLYHIPQLFCMINFLRIVFV</sequence>